<accession>A0A9X9II49</accession>
<reference evidence="1" key="1">
    <citation type="submission" date="2020-12" db="EMBL/GenBank/DDBJ databases">
        <title>Complete genome investigation of Xanthomonas citri pv. durantae LMG696.</title>
        <authorList>
            <person name="Rana R."/>
            <person name="Bansal K."/>
            <person name="Patil P.B."/>
        </authorList>
    </citation>
    <scope>NUCLEOTIDE SEQUENCE</scope>
    <source>
        <strain evidence="1">LMG696</strain>
    </source>
</reference>
<evidence type="ECO:0000313" key="1">
    <source>
        <dbReference type="EMBL" id="UVG60899.1"/>
    </source>
</evidence>
<gene>
    <name evidence="1" type="ORF">Xdur_011365</name>
</gene>
<protein>
    <submittedName>
        <fullName evidence="1">Uncharacterized protein</fullName>
    </submittedName>
</protein>
<sequence length="47" mass="5191">MLETADTFIGYYRRELSLIARRGGHGHRVQGAALGHAGARLRRAEQA</sequence>
<dbReference type="EMBL" id="CP066343">
    <property type="protein sequence ID" value="UVG60899.1"/>
    <property type="molecule type" value="Genomic_DNA"/>
</dbReference>
<dbReference type="Proteomes" id="UP000190508">
    <property type="component" value="Chromosome"/>
</dbReference>
<proteinExistence type="predicted"/>
<evidence type="ECO:0000313" key="2">
    <source>
        <dbReference type="Proteomes" id="UP000190508"/>
    </source>
</evidence>
<organism evidence="1 2">
    <name type="scientific">Xanthomonas citri pv. durantae</name>
    <dbReference type="NCBI Taxonomy" id="487862"/>
    <lineage>
        <taxon>Bacteria</taxon>
        <taxon>Pseudomonadati</taxon>
        <taxon>Pseudomonadota</taxon>
        <taxon>Gammaproteobacteria</taxon>
        <taxon>Lysobacterales</taxon>
        <taxon>Lysobacteraceae</taxon>
        <taxon>Xanthomonas</taxon>
    </lineage>
</organism>
<dbReference type="AlphaFoldDB" id="A0A9X9II49"/>
<name>A0A9X9II49_XANCI</name>